<protein>
    <submittedName>
        <fullName evidence="1">Pentatricopeptide repeat superfamily protein</fullName>
    </submittedName>
</protein>
<name>A0A4Y1R5R5_PRUDU</name>
<dbReference type="EMBL" id="AP019299">
    <property type="protein sequence ID" value="BBG99475.1"/>
    <property type="molecule type" value="Genomic_DNA"/>
</dbReference>
<dbReference type="AlphaFoldDB" id="A0A4Y1R5R5"/>
<reference evidence="1" key="1">
    <citation type="journal article" date="2019" name="Science">
        <title>Mutation of a bHLH transcription factor allowed almond domestication.</title>
        <authorList>
            <person name="Sanchez-Perez R."/>
            <person name="Pavan S."/>
            <person name="Mazzeo R."/>
            <person name="Moldovan C."/>
            <person name="Aiese Cigliano R."/>
            <person name="Del Cueto J."/>
            <person name="Ricciardi F."/>
            <person name="Lotti C."/>
            <person name="Ricciardi L."/>
            <person name="Dicenta F."/>
            <person name="Lopez-Marques R.L."/>
            <person name="Lindberg Moller B."/>
        </authorList>
    </citation>
    <scope>NUCLEOTIDE SEQUENCE</scope>
</reference>
<sequence length="122" mass="13495">MSLKESYGPERLCHEAMIEKIRSPSLILSLCSDLLIVIVCTLGRELFSKSKPRRSQESGEKLFGSLCTDKLEALICKGFEASAGVDLLFIGKSILNLVITMHRFSNYLSPNCDALLTLILNS</sequence>
<accession>A0A4Y1R5R5</accession>
<proteinExistence type="predicted"/>
<organism evidence="1">
    <name type="scientific">Prunus dulcis</name>
    <name type="common">Almond</name>
    <name type="synonym">Amygdalus dulcis</name>
    <dbReference type="NCBI Taxonomy" id="3755"/>
    <lineage>
        <taxon>Eukaryota</taxon>
        <taxon>Viridiplantae</taxon>
        <taxon>Streptophyta</taxon>
        <taxon>Embryophyta</taxon>
        <taxon>Tracheophyta</taxon>
        <taxon>Spermatophyta</taxon>
        <taxon>Magnoliopsida</taxon>
        <taxon>eudicotyledons</taxon>
        <taxon>Gunneridae</taxon>
        <taxon>Pentapetalae</taxon>
        <taxon>rosids</taxon>
        <taxon>fabids</taxon>
        <taxon>Rosales</taxon>
        <taxon>Rosaceae</taxon>
        <taxon>Amygdaloideae</taxon>
        <taxon>Amygdaleae</taxon>
        <taxon>Prunus</taxon>
    </lineage>
</organism>
<gene>
    <name evidence="1" type="ORF">Prudu_009185</name>
</gene>
<evidence type="ECO:0000313" key="1">
    <source>
        <dbReference type="EMBL" id="BBG99475.1"/>
    </source>
</evidence>